<dbReference type="RefSeq" id="WP_162673077.1">
    <property type="nucleotide sequence ID" value="NZ_LR593886.1"/>
</dbReference>
<dbReference type="Pfam" id="PF00072">
    <property type="entry name" value="Response_reg"/>
    <property type="match status" value="1"/>
</dbReference>
<protein>
    <recommendedName>
        <fullName evidence="3">Response regulatory domain-containing protein</fullName>
    </recommendedName>
</protein>
<evidence type="ECO:0000313" key="5">
    <source>
        <dbReference type="Proteomes" id="UP000464178"/>
    </source>
</evidence>
<feature type="modified residue" description="4-aspartylphosphate" evidence="2">
    <location>
        <position position="62"/>
    </location>
</feature>
<evidence type="ECO:0000313" key="4">
    <source>
        <dbReference type="EMBL" id="VTS03590.1"/>
    </source>
</evidence>
<evidence type="ECO:0000256" key="2">
    <source>
        <dbReference type="PROSITE-ProRule" id="PRU00169"/>
    </source>
</evidence>
<keyword evidence="1 2" id="KW-0597">Phosphoprotein</keyword>
<keyword evidence="5" id="KW-1185">Reference proteome</keyword>
<dbReference type="InterPro" id="IPR050595">
    <property type="entry name" value="Bact_response_regulator"/>
</dbReference>
<dbReference type="SMART" id="SM00448">
    <property type="entry name" value="REC"/>
    <property type="match status" value="1"/>
</dbReference>
<dbReference type="AlphaFoldDB" id="A0A6P2DJX5"/>
<dbReference type="GO" id="GO:0000160">
    <property type="term" value="P:phosphorelay signal transduction system"/>
    <property type="evidence" value="ECO:0007669"/>
    <property type="project" value="InterPro"/>
</dbReference>
<keyword evidence="4" id="KW-0808">Transferase</keyword>
<accession>A0A6P2DJX5</accession>
<sequence>MVDTFSAGDRALSVLIVDDERDAADSLAELISLYGYSTRVAYNGFVAVELASEVRPDVVFTDLAMPWMDGFSLGLWIREQVPHAVLVAVTGLTGPEIEVECHEAGFNYLLAKPLDMNAMANVLRQASERRTCSCAWASVG</sequence>
<dbReference type="PROSITE" id="PS50110">
    <property type="entry name" value="RESPONSE_REGULATORY"/>
    <property type="match status" value="1"/>
</dbReference>
<dbReference type="Gene3D" id="3.40.50.2300">
    <property type="match status" value="1"/>
</dbReference>
<dbReference type="PANTHER" id="PTHR44591">
    <property type="entry name" value="STRESS RESPONSE REGULATOR PROTEIN 1"/>
    <property type="match status" value="1"/>
</dbReference>
<dbReference type="EMBL" id="LR593886">
    <property type="protein sequence ID" value="VTS03590.1"/>
    <property type="molecule type" value="Genomic_DNA"/>
</dbReference>
<gene>
    <name evidence="4" type="ORF">SOIL9_71320</name>
</gene>
<dbReference type="KEGG" id="gms:SOIL9_71320"/>
<dbReference type="InterPro" id="IPR011006">
    <property type="entry name" value="CheY-like_superfamily"/>
</dbReference>
<reference evidence="4 5" key="1">
    <citation type="submission" date="2019-05" db="EMBL/GenBank/DDBJ databases">
        <authorList>
            <consortium name="Science for Life Laboratories"/>
        </authorList>
    </citation>
    <scope>NUCLEOTIDE SEQUENCE [LARGE SCALE GENOMIC DNA]</scope>
    <source>
        <strain evidence="4">Soil9</strain>
    </source>
</reference>
<evidence type="ECO:0000259" key="3">
    <source>
        <dbReference type="PROSITE" id="PS50110"/>
    </source>
</evidence>
<organism evidence="4 5">
    <name type="scientific">Gemmata massiliana</name>
    <dbReference type="NCBI Taxonomy" id="1210884"/>
    <lineage>
        <taxon>Bacteria</taxon>
        <taxon>Pseudomonadati</taxon>
        <taxon>Planctomycetota</taxon>
        <taxon>Planctomycetia</taxon>
        <taxon>Gemmatales</taxon>
        <taxon>Gemmataceae</taxon>
        <taxon>Gemmata</taxon>
    </lineage>
</organism>
<dbReference type="PANTHER" id="PTHR44591:SF3">
    <property type="entry name" value="RESPONSE REGULATORY DOMAIN-CONTAINING PROTEIN"/>
    <property type="match status" value="1"/>
</dbReference>
<keyword evidence="4" id="KW-0418">Kinase</keyword>
<dbReference type="InterPro" id="IPR001789">
    <property type="entry name" value="Sig_transdc_resp-reg_receiver"/>
</dbReference>
<evidence type="ECO:0000256" key="1">
    <source>
        <dbReference type="ARBA" id="ARBA00022553"/>
    </source>
</evidence>
<dbReference type="GO" id="GO:0016301">
    <property type="term" value="F:kinase activity"/>
    <property type="evidence" value="ECO:0007669"/>
    <property type="project" value="UniProtKB-KW"/>
</dbReference>
<dbReference type="SUPFAM" id="SSF52172">
    <property type="entry name" value="CheY-like"/>
    <property type="match status" value="1"/>
</dbReference>
<proteinExistence type="predicted"/>
<name>A0A6P2DJX5_9BACT</name>
<feature type="domain" description="Response regulatory" evidence="3">
    <location>
        <begin position="13"/>
        <end position="127"/>
    </location>
</feature>
<dbReference type="Proteomes" id="UP000464178">
    <property type="component" value="Chromosome"/>
</dbReference>